<accession>A0A9N9HW34</accession>
<feature type="non-terminal residue" evidence="1">
    <location>
        <position position="92"/>
    </location>
</feature>
<gene>
    <name evidence="1" type="ORF">FCALED_LOCUS13846</name>
</gene>
<organism evidence="1 2">
    <name type="scientific">Funneliformis caledonium</name>
    <dbReference type="NCBI Taxonomy" id="1117310"/>
    <lineage>
        <taxon>Eukaryota</taxon>
        <taxon>Fungi</taxon>
        <taxon>Fungi incertae sedis</taxon>
        <taxon>Mucoromycota</taxon>
        <taxon>Glomeromycotina</taxon>
        <taxon>Glomeromycetes</taxon>
        <taxon>Glomerales</taxon>
        <taxon>Glomeraceae</taxon>
        <taxon>Funneliformis</taxon>
    </lineage>
</organism>
<sequence length="92" mass="10596">MGFPTEFKFLDNSNHIIVQRPEKGKRKKTRKVEPYKLISHPWTGASDLFDGRVIFNNGKSLPIFGGIKLEELRPKLVDPDKKATYLIVDEIQ</sequence>
<dbReference type="EMBL" id="CAJVPQ010008736">
    <property type="protein sequence ID" value="CAG8709443.1"/>
    <property type="molecule type" value="Genomic_DNA"/>
</dbReference>
<keyword evidence="2" id="KW-1185">Reference proteome</keyword>
<dbReference type="Proteomes" id="UP000789570">
    <property type="component" value="Unassembled WGS sequence"/>
</dbReference>
<evidence type="ECO:0000313" key="2">
    <source>
        <dbReference type="Proteomes" id="UP000789570"/>
    </source>
</evidence>
<dbReference type="AlphaFoldDB" id="A0A9N9HW34"/>
<protein>
    <submittedName>
        <fullName evidence="1">914_t:CDS:1</fullName>
    </submittedName>
</protein>
<evidence type="ECO:0000313" key="1">
    <source>
        <dbReference type="EMBL" id="CAG8709443.1"/>
    </source>
</evidence>
<comment type="caution">
    <text evidence="1">The sequence shown here is derived from an EMBL/GenBank/DDBJ whole genome shotgun (WGS) entry which is preliminary data.</text>
</comment>
<reference evidence="1" key="1">
    <citation type="submission" date="2021-06" db="EMBL/GenBank/DDBJ databases">
        <authorList>
            <person name="Kallberg Y."/>
            <person name="Tangrot J."/>
            <person name="Rosling A."/>
        </authorList>
    </citation>
    <scope>NUCLEOTIDE SEQUENCE</scope>
    <source>
        <strain evidence="1">UK204</strain>
    </source>
</reference>
<proteinExistence type="predicted"/>
<name>A0A9N9HW34_9GLOM</name>